<sequence>MEAAGGVEVPEAGRAAAVALDFSAGEVSSSTPAKVPRRIRRRLLESRSSRPLSAEVIENKLKEADLRRRQFHDWLSRKARSKARSPSWSSQEEDHAQRLEAKLNAAEQKRLSLLAKAQKRLAQLDELRQAAKTGAEMRFEKQREELGSRVESRVQQAEANRLRLLEDHMRRRAAVQERKARSLLQRIARERKHKERICSSISQKRSAAEKKRMVLLEAEKTRAQARVMQARRVAKIVCFQRESERRRMKEQLENRLQRAKRQRAEYLRLRGNLHSASRVGWIKHGDILSRKLARCWRQFVKSRKTTFMLAQAFEALGVNKNTVKFMPFEQLARLIESSTTLQTAKSLLDRLESRFLLQQQSRTSSPENIDHLLRHLTSPRKRTPPGKSSRMVARNAKATATSFDAGKLSRYPVRAVLCAYMILGHPDAVFSEQGDREVALYNSALNFIQEFEALIKIILDGASSSCLLQQPLEVVCVDSDTHNQSSVEVSSPKTFRNQLSSFDAVWRFYLYSFVVWKVKDARLLEDDLVRAACQLELSMIQTCKITSEGDIPNLTHDMKAIQKQVTEDQKLLREKVEHLSGNAGLERMETALLVTRSRFFEAKDCKTPLVGHMAQLSPTLGSSSAKTMDSVSNEQPTGKSGNTKHVVRSLFGGSSQQHKHGMIETSSNSPSRIKVRGQLPVENEVFVNEILHMGHSSANFNLESEDIDGRRIRAKVKETMEKAFWDGVMEAMMEESRDYGRIIGLVREVRDELSEISPYSWKQAIHDSIDLDILSQVLESGMPGSDYLGRILEYALLMQRKLSAPATENELKKTHDKFLNELFSISQSDGNSKRHFVFLMVKGLRFVLEQIQALKKEIYKTSIEMLEPVMKGYAGVDFLQRSFTECYGPPSNAAESLTITNKWLSPLKNVVNEEWNEFSDSLSLLPECHALPPSLALRTGGNISQAPVLPLPQANASAGGGQLECSGEKLDVLLRLGLLKLACSIEGLTIDNVPETLKLNAMRLRNVQSKLQQIIVISAGILVLRQIFISEQLPISPLEMDTIIFNSVEGFFKLVDRSSDIGIDDIVKTIAGSSGAKEMLQSRKEVMTRVLMKSLQNDDEVFKKINHSVYLAFRAILFGGSGPRGRRLAEGILRKVGAAMLVDRLVNAAEVLIIMANVSRRVHEPWYNNLV</sequence>
<dbReference type="EMBL" id="KZ451969">
    <property type="protein sequence ID" value="PKA57147.1"/>
    <property type="molecule type" value="Genomic_DNA"/>
</dbReference>
<evidence type="ECO:0008006" key="6">
    <source>
        <dbReference type="Google" id="ProtNLM"/>
    </source>
</evidence>
<keyword evidence="5" id="KW-1185">Reference proteome</keyword>
<feature type="compositionally biased region" description="Polar residues" evidence="3">
    <location>
        <begin position="616"/>
        <end position="643"/>
    </location>
</feature>
<dbReference type="STRING" id="1088818.A0A2I0ANK4"/>
<dbReference type="Proteomes" id="UP000236161">
    <property type="component" value="Unassembled WGS sequence"/>
</dbReference>
<comment type="similarity">
    <text evidence="1">Belongs to the TCP11 family.</text>
</comment>
<dbReference type="GO" id="GO:0007165">
    <property type="term" value="P:signal transduction"/>
    <property type="evidence" value="ECO:0007669"/>
    <property type="project" value="TreeGrafter"/>
</dbReference>
<reference evidence="4 5" key="1">
    <citation type="journal article" date="2017" name="Nature">
        <title>The Apostasia genome and the evolution of orchids.</title>
        <authorList>
            <person name="Zhang G.Q."/>
            <person name="Liu K.W."/>
            <person name="Li Z."/>
            <person name="Lohaus R."/>
            <person name="Hsiao Y.Y."/>
            <person name="Niu S.C."/>
            <person name="Wang J.Y."/>
            <person name="Lin Y.C."/>
            <person name="Xu Q."/>
            <person name="Chen L.J."/>
            <person name="Yoshida K."/>
            <person name="Fujiwara S."/>
            <person name="Wang Z.W."/>
            <person name="Zhang Y.Q."/>
            <person name="Mitsuda N."/>
            <person name="Wang M."/>
            <person name="Liu G.H."/>
            <person name="Pecoraro L."/>
            <person name="Huang H.X."/>
            <person name="Xiao X.J."/>
            <person name="Lin M."/>
            <person name="Wu X.Y."/>
            <person name="Wu W.L."/>
            <person name="Chen Y.Y."/>
            <person name="Chang S.B."/>
            <person name="Sakamoto S."/>
            <person name="Ohme-Takagi M."/>
            <person name="Yagi M."/>
            <person name="Zeng S.J."/>
            <person name="Shen C.Y."/>
            <person name="Yeh C.M."/>
            <person name="Luo Y.B."/>
            <person name="Tsai W.C."/>
            <person name="Van de Peer Y."/>
            <person name="Liu Z.J."/>
        </authorList>
    </citation>
    <scope>NUCLEOTIDE SEQUENCE [LARGE SCALE GENOMIC DNA]</scope>
    <source>
        <strain evidence="5">cv. Shenzhen</strain>
        <tissue evidence="4">Stem</tissue>
    </source>
</reference>
<dbReference type="AlphaFoldDB" id="A0A2I0ANK4"/>
<dbReference type="PANTHER" id="PTHR12832:SF11">
    <property type="entry name" value="LD23868P"/>
    <property type="match status" value="1"/>
</dbReference>
<feature type="region of interest" description="Disordered" evidence="3">
    <location>
        <begin position="76"/>
        <end position="96"/>
    </location>
</feature>
<dbReference type="OrthoDB" id="276323at2759"/>
<keyword evidence="2" id="KW-0175">Coiled coil</keyword>
<evidence type="ECO:0000256" key="3">
    <source>
        <dbReference type="SAM" id="MobiDB-lite"/>
    </source>
</evidence>
<evidence type="ECO:0000313" key="4">
    <source>
        <dbReference type="EMBL" id="PKA57147.1"/>
    </source>
</evidence>
<organism evidence="4 5">
    <name type="scientific">Apostasia shenzhenica</name>
    <dbReference type="NCBI Taxonomy" id="1088818"/>
    <lineage>
        <taxon>Eukaryota</taxon>
        <taxon>Viridiplantae</taxon>
        <taxon>Streptophyta</taxon>
        <taxon>Embryophyta</taxon>
        <taxon>Tracheophyta</taxon>
        <taxon>Spermatophyta</taxon>
        <taxon>Magnoliopsida</taxon>
        <taxon>Liliopsida</taxon>
        <taxon>Asparagales</taxon>
        <taxon>Orchidaceae</taxon>
        <taxon>Apostasioideae</taxon>
        <taxon>Apostasia</taxon>
    </lineage>
</organism>
<protein>
    <recommendedName>
        <fullName evidence="6">T-complex protein 11</fullName>
    </recommendedName>
</protein>
<dbReference type="Pfam" id="PF05794">
    <property type="entry name" value="Tcp11"/>
    <property type="match status" value="1"/>
</dbReference>
<gene>
    <name evidence="4" type="ORF">AXF42_Ash002451</name>
</gene>
<feature type="coiled-coil region" evidence="2">
    <location>
        <begin position="213"/>
        <end position="269"/>
    </location>
</feature>
<dbReference type="PANTHER" id="PTHR12832">
    <property type="entry name" value="TESTIS-SPECIFIC PROTEIN PBS13 T-COMPLEX 11"/>
    <property type="match status" value="1"/>
</dbReference>
<accession>A0A2I0ANK4</accession>
<evidence type="ECO:0000256" key="2">
    <source>
        <dbReference type="SAM" id="Coils"/>
    </source>
</evidence>
<evidence type="ECO:0000256" key="1">
    <source>
        <dbReference type="ARBA" id="ARBA00010954"/>
    </source>
</evidence>
<feature type="region of interest" description="Disordered" evidence="3">
    <location>
        <begin position="616"/>
        <end position="644"/>
    </location>
</feature>
<evidence type="ECO:0000313" key="5">
    <source>
        <dbReference type="Proteomes" id="UP000236161"/>
    </source>
</evidence>
<name>A0A2I0ANK4_9ASPA</name>
<dbReference type="InterPro" id="IPR008862">
    <property type="entry name" value="Tcp11"/>
</dbReference>
<proteinExistence type="inferred from homology"/>